<feature type="coiled-coil region" evidence="1">
    <location>
        <begin position="67"/>
        <end position="111"/>
    </location>
</feature>
<gene>
    <name evidence="2" type="ORF">H8S23_06980</name>
</gene>
<sequence length="153" mass="17131">MNVDELLDLLDETLEESTNLPFTGGKRMVDVDKVRDIIDDVRLNMPAEIKQAKAIVNDRAEIVAGARREAEGIIKKAEDRARALLDQQEIVRQAQQKAAELLSAAQQQSREMRTTITDYCENMLRQTEEILARSAGEVKNVRGALRQKAKNGG</sequence>
<reference evidence="2" key="1">
    <citation type="submission" date="2020-08" db="EMBL/GenBank/DDBJ databases">
        <title>Genome public.</title>
        <authorList>
            <person name="Liu C."/>
            <person name="Sun Q."/>
        </authorList>
    </citation>
    <scope>NUCLEOTIDE SEQUENCE</scope>
    <source>
        <strain evidence="2">BX8</strain>
    </source>
</reference>
<organism evidence="2 3">
    <name type="scientific">Anaerofilum hominis</name>
    <dbReference type="NCBI Taxonomy" id="2763016"/>
    <lineage>
        <taxon>Bacteria</taxon>
        <taxon>Bacillati</taxon>
        <taxon>Bacillota</taxon>
        <taxon>Clostridia</taxon>
        <taxon>Eubacteriales</taxon>
        <taxon>Oscillospiraceae</taxon>
        <taxon>Anaerofilum</taxon>
    </lineage>
</organism>
<evidence type="ECO:0000313" key="2">
    <source>
        <dbReference type="EMBL" id="MBC5581248.1"/>
    </source>
</evidence>
<accession>A0A923IAG9</accession>
<protein>
    <submittedName>
        <fullName evidence="2">ATPase</fullName>
    </submittedName>
</protein>
<evidence type="ECO:0000313" key="3">
    <source>
        <dbReference type="Proteomes" id="UP000659630"/>
    </source>
</evidence>
<keyword evidence="1" id="KW-0175">Coiled coil</keyword>
<evidence type="ECO:0000256" key="1">
    <source>
        <dbReference type="SAM" id="Coils"/>
    </source>
</evidence>
<comment type="caution">
    <text evidence="2">The sequence shown here is derived from an EMBL/GenBank/DDBJ whole genome shotgun (WGS) entry which is preliminary data.</text>
</comment>
<dbReference type="AlphaFoldDB" id="A0A923IAG9"/>
<dbReference type="EMBL" id="JACONZ010000002">
    <property type="protein sequence ID" value="MBC5581248.1"/>
    <property type="molecule type" value="Genomic_DNA"/>
</dbReference>
<keyword evidence="3" id="KW-1185">Reference proteome</keyword>
<name>A0A923IAG9_9FIRM</name>
<dbReference type="Proteomes" id="UP000659630">
    <property type="component" value="Unassembled WGS sequence"/>
</dbReference>
<dbReference type="RefSeq" id="WP_186887610.1">
    <property type="nucleotide sequence ID" value="NZ_JACONZ010000002.1"/>
</dbReference>
<proteinExistence type="predicted"/>